<evidence type="ECO:0000313" key="3">
    <source>
        <dbReference type="Proteomes" id="UP000095192"/>
    </source>
</evidence>
<feature type="region of interest" description="Disordered" evidence="1">
    <location>
        <begin position="296"/>
        <end position="319"/>
    </location>
</feature>
<protein>
    <submittedName>
        <fullName evidence="2">Uncharacterized protein</fullName>
    </submittedName>
</protein>
<keyword evidence="3" id="KW-1185">Reference proteome</keyword>
<feature type="compositionally biased region" description="Polar residues" evidence="1">
    <location>
        <begin position="300"/>
        <end position="311"/>
    </location>
</feature>
<dbReference type="PANTHER" id="PTHR45979:SF30">
    <property type="entry name" value="NUCLEOTIDYLTRANSFERASE"/>
    <property type="match status" value="1"/>
</dbReference>
<dbReference type="VEuPathDB" id="ToxoDB:LOC34624356"/>
<dbReference type="VEuPathDB" id="ToxoDB:cyc_08709"/>
<dbReference type="InterPro" id="IPR058921">
    <property type="entry name" value="PAP/OAS1-rel"/>
</dbReference>
<accession>A0A1D3D2A4</accession>
<comment type="caution">
    <text evidence="2">The sequence shown here is derived from an EMBL/GenBank/DDBJ whole genome shotgun (WGS) entry which is preliminary data.</text>
</comment>
<reference evidence="2 3" key="1">
    <citation type="journal article" date="2016" name="BMC Genomics">
        <title>Comparative genomics reveals Cyclospora cayetanensis possesses coccidia-like metabolism and invasion components but unique surface antigens.</title>
        <authorList>
            <person name="Liu S."/>
            <person name="Wang L."/>
            <person name="Zheng H."/>
            <person name="Xu Z."/>
            <person name="Roellig D.M."/>
            <person name="Li N."/>
            <person name="Frace M.A."/>
            <person name="Tang K."/>
            <person name="Arrowood M.J."/>
            <person name="Moss D.M."/>
            <person name="Zhang L."/>
            <person name="Feng Y."/>
            <person name="Xiao L."/>
        </authorList>
    </citation>
    <scope>NUCLEOTIDE SEQUENCE [LARGE SCALE GENOMIC DNA]</scope>
    <source>
        <strain evidence="2 3">CHN_HEN01</strain>
    </source>
</reference>
<dbReference type="Proteomes" id="UP000095192">
    <property type="component" value="Unassembled WGS sequence"/>
</dbReference>
<evidence type="ECO:0000313" key="2">
    <source>
        <dbReference type="EMBL" id="OEH77569.1"/>
    </source>
</evidence>
<name>A0A1D3D2A4_9EIME</name>
<gene>
    <name evidence="2" type="ORF">cyc_08709</name>
</gene>
<dbReference type="EMBL" id="JROU02001054">
    <property type="protein sequence ID" value="OEH77569.1"/>
    <property type="molecule type" value="Genomic_DNA"/>
</dbReference>
<organism evidence="2 3">
    <name type="scientific">Cyclospora cayetanensis</name>
    <dbReference type="NCBI Taxonomy" id="88456"/>
    <lineage>
        <taxon>Eukaryota</taxon>
        <taxon>Sar</taxon>
        <taxon>Alveolata</taxon>
        <taxon>Apicomplexa</taxon>
        <taxon>Conoidasida</taxon>
        <taxon>Coccidia</taxon>
        <taxon>Eucoccidiorida</taxon>
        <taxon>Eimeriorina</taxon>
        <taxon>Eimeriidae</taxon>
        <taxon>Cyclospora</taxon>
    </lineage>
</organism>
<feature type="region of interest" description="Disordered" evidence="1">
    <location>
        <begin position="192"/>
        <end position="223"/>
    </location>
</feature>
<proteinExistence type="predicted"/>
<dbReference type="PANTHER" id="PTHR45979">
    <property type="entry name" value="PAP/OAS1 SUBSTRATE-BINDING DOMAIN SUPERFAMILY"/>
    <property type="match status" value="1"/>
</dbReference>
<sequence>MKGLPHTGDPALRACDVGNETPNCSASVLPRVLSVIVELFGFVPFENLPLKNHGNPRRWSPLLYAARSASESHESRGLSRRWSSAVTPAAAAAAFEVVAPAAAETPAAVDAEASAAAAMELPDVPAEFDAIADDFISALGPNEERSKVRAEAFQHLRDAIFEAFTDFRLSLQQQQQQQQQLEGRQALQLQEQYPETRQEGTAAERSVQEAPSHNRPSSLGGSAIVTLPPEVLSQQHELASQQPQQRRQQVKGQHLYVGVLTFSPKTGVVESEEDSEAFLVYLYQRFRRGDLRVEGGEPTSEFSQSVCTPGESQRPAGRGLRGPRIRNVHLVKADVKIIKLEVDGLAVDLSVNKVGGCCSLALLELLDRRIGRCHLFKRSVILVKVRKSFESGGVACAYAGNTGG</sequence>
<evidence type="ECO:0000256" key="1">
    <source>
        <dbReference type="SAM" id="MobiDB-lite"/>
    </source>
</evidence>
<dbReference type="InParanoid" id="A0A1D3D2A4"/>
<dbReference type="AlphaFoldDB" id="A0A1D3D2A4"/>
<feature type="compositionally biased region" description="Polar residues" evidence="1">
    <location>
        <begin position="209"/>
        <end position="220"/>
    </location>
</feature>